<keyword evidence="1" id="KW-1133">Transmembrane helix</keyword>
<keyword evidence="3" id="KW-1185">Reference proteome</keyword>
<evidence type="ECO:0000256" key="1">
    <source>
        <dbReference type="SAM" id="Phobius"/>
    </source>
</evidence>
<feature type="transmembrane region" description="Helical" evidence="1">
    <location>
        <begin position="118"/>
        <end position="143"/>
    </location>
</feature>
<protein>
    <submittedName>
        <fullName evidence="2">Uncharacterized protein</fullName>
    </submittedName>
</protein>
<comment type="caution">
    <text evidence="2">The sequence shown here is derived from an EMBL/GenBank/DDBJ whole genome shotgun (WGS) entry which is preliminary data.</text>
</comment>
<feature type="transmembrane region" description="Helical" evidence="1">
    <location>
        <begin position="155"/>
        <end position="174"/>
    </location>
</feature>
<dbReference type="RefSeq" id="WP_215790035.1">
    <property type="nucleotide sequence ID" value="NZ_JAHKKG010000007.1"/>
</dbReference>
<evidence type="ECO:0000313" key="2">
    <source>
        <dbReference type="EMBL" id="MBU2666459.1"/>
    </source>
</evidence>
<accession>A0ABS5YSM5</accession>
<feature type="transmembrane region" description="Helical" evidence="1">
    <location>
        <begin position="96"/>
        <end position="112"/>
    </location>
</feature>
<dbReference type="EMBL" id="JAHKKG010000007">
    <property type="protein sequence ID" value="MBU2666459.1"/>
    <property type="molecule type" value="Genomic_DNA"/>
</dbReference>
<keyword evidence="1" id="KW-0812">Transmembrane</keyword>
<sequence>MTITIQPAPARTDDPTVRAGRTFVRRAGLGVAAGSAVWAAGLLAYGANPTGTVGEQVANLSSLAFQLGLFGLITVQLKTRATGTSRVARAMLKVEYGLLAVATLWTILWSALPDARESVPLLVMDLFWPLSMLGMFVIAIKIATAGRWTGLLRGWPLIAESWAVVNVPIAGALGDSVLRWTASGHLIVGYLALGVILMLRPELTGARD</sequence>
<gene>
    <name evidence="2" type="ORF">KOI35_23415</name>
</gene>
<feature type="transmembrane region" description="Helical" evidence="1">
    <location>
        <begin position="27"/>
        <end position="45"/>
    </location>
</feature>
<feature type="transmembrane region" description="Helical" evidence="1">
    <location>
        <begin position="57"/>
        <end position="75"/>
    </location>
</feature>
<dbReference type="Proteomes" id="UP001519654">
    <property type="component" value="Unassembled WGS sequence"/>
</dbReference>
<evidence type="ECO:0000313" key="3">
    <source>
        <dbReference type="Proteomes" id="UP001519654"/>
    </source>
</evidence>
<reference evidence="2 3" key="1">
    <citation type="submission" date="2021-06" db="EMBL/GenBank/DDBJ databases">
        <title>Actinoplanes lichenicola sp. nov., and Actinoplanes ovalisporus sp. nov., isolated from lichen in Thailand.</title>
        <authorList>
            <person name="Saeng-In P."/>
            <person name="Kanchanasin P."/>
            <person name="Yuki M."/>
            <person name="Kudo T."/>
            <person name="Ohkuma M."/>
            <person name="Phongsopitanun W."/>
            <person name="Tanasupawat S."/>
        </authorList>
    </citation>
    <scope>NUCLEOTIDE SEQUENCE [LARGE SCALE GENOMIC DNA]</scope>
    <source>
        <strain evidence="2 3">NBRC 110975</strain>
    </source>
</reference>
<keyword evidence="1" id="KW-0472">Membrane</keyword>
<name>A0ABS5YSM5_9ACTN</name>
<organism evidence="2 3">
    <name type="scientific">Paractinoplanes bogorensis</name>
    <dbReference type="NCBI Taxonomy" id="1610840"/>
    <lineage>
        <taxon>Bacteria</taxon>
        <taxon>Bacillati</taxon>
        <taxon>Actinomycetota</taxon>
        <taxon>Actinomycetes</taxon>
        <taxon>Micromonosporales</taxon>
        <taxon>Micromonosporaceae</taxon>
        <taxon>Paractinoplanes</taxon>
    </lineage>
</organism>
<feature type="transmembrane region" description="Helical" evidence="1">
    <location>
        <begin position="180"/>
        <end position="199"/>
    </location>
</feature>
<proteinExistence type="predicted"/>